<reference evidence="2" key="1">
    <citation type="submission" date="2021-06" db="EMBL/GenBank/DDBJ databases">
        <title>Comparative genomics, transcriptomics and evolutionary studies reveal genomic signatures of adaptation to plant cell wall in hemibiotrophic fungi.</title>
        <authorList>
            <consortium name="DOE Joint Genome Institute"/>
            <person name="Baroncelli R."/>
            <person name="Diaz J.F."/>
            <person name="Benocci T."/>
            <person name="Peng M."/>
            <person name="Battaglia E."/>
            <person name="Haridas S."/>
            <person name="Andreopoulos W."/>
            <person name="Labutti K."/>
            <person name="Pangilinan J."/>
            <person name="Floch G.L."/>
            <person name="Makela M.R."/>
            <person name="Henrissat B."/>
            <person name="Grigoriev I.V."/>
            <person name="Crouch J.A."/>
            <person name="De Vries R.P."/>
            <person name="Sukno S.A."/>
            <person name="Thon M.R."/>
        </authorList>
    </citation>
    <scope>NUCLEOTIDE SEQUENCE</scope>
    <source>
        <strain evidence="2">CBS 102054</strain>
    </source>
</reference>
<feature type="region of interest" description="Disordered" evidence="1">
    <location>
        <begin position="30"/>
        <end position="49"/>
    </location>
</feature>
<proteinExistence type="predicted"/>
<sequence>MSAAPHAMAILPARFRWLRGLDAFVDSRCQQQRRGGTRDHGDHDISKDETNLTQSLTLHLSPMRQRARSMVLGGQEILHWPSLTLLTQGLDQGGLLLSRELPCIELRLGNLPQECLHIACLSAAAQPSPIKSHALLLEILQKEATPTHD</sequence>
<name>A0AAJ0A361_9PEZI</name>
<accession>A0AAJ0A361</accession>
<dbReference type="EMBL" id="JAHMHQ010000001">
    <property type="protein sequence ID" value="KAK1655602.1"/>
    <property type="molecule type" value="Genomic_DNA"/>
</dbReference>
<protein>
    <submittedName>
        <fullName evidence="2">Uncharacterized protein</fullName>
    </submittedName>
</protein>
<organism evidence="2 3">
    <name type="scientific">Colletotrichum phormii</name>
    <dbReference type="NCBI Taxonomy" id="359342"/>
    <lineage>
        <taxon>Eukaryota</taxon>
        <taxon>Fungi</taxon>
        <taxon>Dikarya</taxon>
        <taxon>Ascomycota</taxon>
        <taxon>Pezizomycotina</taxon>
        <taxon>Sordariomycetes</taxon>
        <taxon>Hypocreomycetidae</taxon>
        <taxon>Glomerellales</taxon>
        <taxon>Glomerellaceae</taxon>
        <taxon>Colletotrichum</taxon>
        <taxon>Colletotrichum acutatum species complex</taxon>
    </lineage>
</organism>
<dbReference type="RefSeq" id="XP_060451646.1">
    <property type="nucleotide sequence ID" value="XM_060596132.1"/>
</dbReference>
<comment type="caution">
    <text evidence="2">The sequence shown here is derived from an EMBL/GenBank/DDBJ whole genome shotgun (WGS) entry which is preliminary data.</text>
</comment>
<dbReference type="GeneID" id="85480994"/>
<dbReference type="Proteomes" id="UP001243989">
    <property type="component" value="Unassembled WGS sequence"/>
</dbReference>
<evidence type="ECO:0000313" key="3">
    <source>
        <dbReference type="Proteomes" id="UP001243989"/>
    </source>
</evidence>
<evidence type="ECO:0000313" key="2">
    <source>
        <dbReference type="EMBL" id="KAK1655602.1"/>
    </source>
</evidence>
<dbReference type="AlphaFoldDB" id="A0AAJ0A361"/>
<keyword evidence="3" id="KW-1185">Reference proteome</keyword>
<gene>
    <name evidence="2" type="ORF">BDP81DRAFT_6674</name>
</gene>
<feature type="compositionally biased region" description="Basic and acidic residues" evidence="1">
    <location>
        <begin position="36"/>
        <end position="49"/>
    </location>
</feature>
<evidence type="ECO:0000256" key="1">
    <source>
        <dbReference type="SAM" id="MobiDB-lite"/>
    </source>
</evidence>